<dbReference type="EMBL" id="MN642089">
    <property type="protein sequence ID" value="QGH72034.1"/>
    <property type="molecule type" value="Genomic_DNA"/>
</dbReference>
<proteinExistence type="predicted"/>
<accession>A0A6B7ZFJ8</accession>
<dbReference type="Proteomes" id="UP000464669">
    <property type="component" value="Segment"/>
</dbReference>
<protein>
    <submittedName>
        <fullName evidence="1">Uncharacterized protein</fullName>
    </submittedName>
</protein>
<organism evidence="1 2">
    <name type="scientific">Klebsiella phage N1M2</name>
    <dbReference type="NCBI Taxonomy" id="2664939"/>
    <lineage>
        <taxon>Viruses</taxon>
        <taxon>Duplodnaviria</taxon>
        <taxon>Heunggongvirae</taxon>
        <taxon>Uroviricota</taxon>
        <taxon>Caudoviricetes</taxon>
        <taxon>Chimalliviridae</taxon>
        <taxon>Nimduovirus</taxon>
        <taxon>Nimduovirus N1M2</taxon>
    </lineage>
</organism>
<gene>
    <name evidence="1" type="ORF">N1M2_171</name>
</gene>
<evidence type="ECO:0000313" key="1">
    <source>
        <dbReference type="EMBL" id="QGH72034.1"/>
    </source>
</evidence>
<name>A0A6B7ZFJ8_9CAUD</name>
<evidence type="ECO:0000313" key="2">
    <source>
        <dbReference type="Proteomes" id="UP000464669"/>
    </source>
</evidence>
<keyword evidence="2" id="KW-1185">Reference proteome</keyword>
<reference evidence="1 2" key="1">
    <citation type="submission" date="2019-11" db="EMBL/GenBank/DDBJ databases">
        <authorList>
            <person name="Lewis R."/>
            <person name="Clooney A.G."/>
            <person name="Stockdale S.R."/>
            <person name="Buttimer C."/>
            <person name="Draper L.A."/>
            <person name="Ross R.P."/>
            <person name="Hill C."/>
        </authorList>
    </citation>
    <scope>NUCLEOTIDE SEQUENCE [LARGE SCALE GENOMIC DNA]</scope>
</reference>
<sequence length="95" mass="10108">MKRLGALAFVIALTLPTAAIAELHGSIFFRGEIVEVPCSGVNNNTSALVQCNRKGESPKTLNINLTSTKDQYIDGVKVNSDNIGKGLYTVTLTIA</sequence>